<dbReference type="Proteomes" id="UP001151760">
    <property type="component" value="Unassembled WGS sequence"/>
</dbReference>
<accession>A0ABQ5B6F8</accession>
<proteinExistence type="predicted"/>
<feature type="compositionally biased region" description="Polar residues" evidence="1">
    <location>
        <begin position="142"/>
        <end position="170"/>
    </location>
</feature>
<feature type="region of interest" description="Disordered" evidence="1">
    <location>
        <begin position="84"/>
        <end position="180"/>
    </location>
</feature>
<feature type="compositionally biased region" description="Basic and acidic residues" evidence="1">
    <location>
        <begin position="524"/>
        <end position="538"/>
    </location>
</feature>
<organism evidence="3 4">
    <name type="scientific">Tanacetum coccineum</name>
    <dbReference type="NCBI Taxonomy" id="301880"/>
    <lineage>
        <taxon>Eukaryota</taxon>
        <taxon>Viridiplantae</taxon>
        <taxon>Streptophyta</taxon>
        <taxon>Embryophyta</taxon>
        <taxon>Tracheophyta</taxon>
        <taxon>Spermatophyta</taxon>
        <taxon>Magnoliopsida</taxon>
        <taxon>eudicotyledons</taxon>
        <taxon>Gunneridae</taxon>
        <taxon>Pentapetalae</taxon>
        <taxon>asterids</taxon>
        <taxon>campanulids</taxon>
        <taxon>Asterales</taxon>
        <taxon>Asteraceae</taxon>
        <taxon>Asteroideae</taxon>
        <taxon>Anthemideae</taxon>
        <taxon>Anthemidinae</taxon>
        <taxon>Tanacetum</taxon>
    </lineage>
</organism>
<feature type="region of interest" description="Disordered" evidence="1">
    <location>
        <begin position="617"/>
        <end position="864"/>
    </location>
</feature>
<dbReference type="EMBL" id="BQNB010012932">
    <property type="protein sequence ID" value="GJT09737.1"/>
    <property type="molecule type" value="Genomic_DNA"/>
</dbReference>
<comment type="caution">
    <text evidence="3">The sequence shown here is derived from an EMBL/GenBank/DDBJ whole genome shotgun (WGS) entry which is preliminary data.</text>
</comment>
<dbReference type="Pfam" id="PF07727">
    <property type="entry name" value="RVT_2"/>
    <property type="match status" value="1"/>
</dbReference>
<evidence type="ECO:0000256" key="1">
    <source>
        <dbReference type="SAM" id="MobiDB-lite"/>
    </source>
</evidence>
<feature type="domain" description="Reverse transcriptase Ty1/copia-type" evidence="2">
    <location>
        <begin position="928"/>
        <end position="1064"/>
    </location>
</feature>
<feature type="compositionally biased region" description="Acidic residues" evidence="1">
    <location>
        <begin position="486"/>
        <end position="496"/>
    </location>
</feature>
<dbReference type="PANTHER" id="PTHR11439:SF442">
    <property type="entry name" value="CYSTEINE-RICH RLK (RECEPTOR-LIKE PROTEIN KINASE) 8"/>
    <property type="match status" value="1"/>
</dbReference>
<dbReference type="SUPFAM" id="SSF56672">
    <property type="entry name" value="DNA/RNA polymerases"/>
    <property type="match status" value="1"/>
</dbReference>
<feature type="compositionally biased region" description="Polar residues" evidence="1">
    <location>
        <begin position="647"/>
        <end position="657"/>
    </location>
</feature>
<reference evidence="3" key="1">
    <citation type="journal article" date="2022" name="Int. J. Mol. Sci.">
        <title>Draft Genome of Tanacetum Coccineum: Genomic Comparison of Closely Related Tanacetum-Family Plants.</title>
        <authorList>
            <person name="Yamashiro T."/>
            <person name="Shiraishi A."/>
            <person name="Nakayama K."/>
            <person name="Satake H."/>
        </authorList>
    </citation>
    <scope>NUCLEOTIDE SEQUENCE</scope>
</reference>
<feature type="compositionally biased region" description="Polar residues" evidence="1">
    <location>
        <begin position="814"/>
        <end position="832"/>
    </location>
</feature>
<feature type="compositionally biased region" description="Polar residues" evidence="1">
    <location>
        <begin position="749"/>
        <end position="779"/>
    </location>
</feature>
<dbReference type="CDD" id="cd09272">
    <property type="entry name" value="RNase_HI_RT_Ty1"/>
    <property type="match status" value="1"/>
</dbReference>
<evidence type="ECO:0000313" key="4">
    <source>
        <dbReference type="Proteomes" id="UP001151760"/>
    </source>
</evidence>
<evidence type="ECO:0000259" key="2">
    <source>
        <dbReference type="Pfam" id="PF07727"/>
    </source>
</evidence>
<dbReference type="InterPro" id="IPR043502">
    <property type="entry name" value="DNA/RNA_pol_sf"/>
</dbReference>
<name>A0ABQ5B6F8_9ASTR</name>
<protein>
    <submittedName>
        <fullName evidence="3">Retrovirus-related pol polyprotein from transposon TNT 1-94</fullName>
    </submittedName>
</protein>
<feature type="region of interest" description="Disordered" evidence="1">
    <location>
        <begin position="476"/>
        <end position="554"/>
    </location>
</feature>
<evidence type="ECO:0000313" key="3">
    <source>
        <dbReference type="EMBL" id="GJT09737.1"/>
    </source>
</evidence>
<keyword evidence="4" id="KW-1185">Reference proteome</keyword>
<reference evidence="3" key="2">
    <citation type="submission" date="2022-01" db="EMBL/GenBank/DDBJ databases">
        <authorList>
            <person name="Yamashiro T."/>
            <person name="Shiraishi A."/>
            <person name="Satake H."/>
            <person name="Nakayama K."/>
        </authorList>
    </citation>
    <scope>NUCLEOTIDE SEQUENCE</scope>
</reference>
<gene>
    <name evidence="3" type="ORF">Tco_0856779</name>
</gene>
<feature type="compositionally biased region" description="Polar residues" evidence="1">
    <location>
        <begin position="539"/>
        <end position="554"/>
    </location>
</feature>
<feature type="compositionally biased region" description="Basic and acidic residues" evidence="1">
    <location>
        <begin position="678"/>
        <end position="687"/>
    </location>
</feature>
<dbReference type="InterPro" id="IPR013103">
    <property type="entry name" value="RVT_2"/>
</dbReference>
<dbReference type="PANTHER" id="PTHR11439">
    <property type="entry name" value="GAG-POL-RELATED RETROTRANSPOSON"/>
    <property type="match status" value="1"/>
</dbReference>
<feature type="compositionally biased region" description="Polar residues" evidence="1">
    <location>
        <begin position="90"/>
        <end position="118"/>
    </location>
</feature>
<sequence length="1300" mass="144218">METEVESMVTVPIQQVSSSVPLLILQSSISHLLNQYLLPVKNHSLQLSPPTSALQQSSSVLEMYYNLPPRTVSPDPVAIVASRAVDPVGSPSSTTIDQDEQSTSTSPTNQEIQSQVTHQGPVPQFMAPDHSSSGPVLHEMTSDQIRSDLTPNRQETSVDNISSDLVSNKQKASDYDISGPVPPRKNVVSLADKTDSSQKEIEFLFNHFFEEYFSPINVHAEENNNDQAANASHEYQWTKDHPLEQVIDNPTNPVQTRQQLATDPEMCMFALTVSIEEPKNSKEAMADSAWIEAMQDELHYTTITTSLPEITPFIALQLRVARLEQEMSEVKKTDHSADVLASIKSQVPTVVDKYLGTKLDDALLKILERHTADLIEKYSALPGPESIKNQESEKSPKEIIRIKREQGEEKQDSTYSIRSTDKVALEEFDLKSALFKHMNKNKTANRNPANYHLYHALMEALIADEDAMDKEVAVKVKDHKRKHDSDDEEDDDDDEGPSAGSNQGRSAKRRRPESAASGSAQPPSKDDHQSSKKPRESDASASKQHPALTSTGWQITDTRDDVVNSLMHMLPNNIQITDTNSFIVSKKRSSDSSKKLKGIQTLTPAEQEAADIMKALKESKKMSKRQPGTGGSNEGTGNILGVPDESTVISRASSEGTGSKPGVPDEEKLILEWEADVDSEHFDRDDNTGDDNEETKPDPEEIYNSGPAPSLMTPGYISSGLVQNSVSPTPYVPPSKKDYEILAVDPVGSPSSTTIDQDEQSTSTSPSNQEIQSQVTHQENVIGDPSRPVPQLMAPDHSSSGPVLHEMMSDHNSSDLAPQRQEMSVENVSSGLVPQGQKASDYDNSDPVPPRQNVVPTAEKTDSSQQGLEFLFSPLLEEYYNPTHGQAEENNNNQAPNASFQEDEFINPFCTRRSSIRTSSWKSNHASSNKTTACHRLKKALYGLKQAPRAWYDTLSKFLLANNFFKGAVDPTLFTRKSGKHILLVQIYVDDIIFASTDHNACNIFSKEMSSKFQMSMMGQMTFFLGLQISQSPGGIFINPAKYALETLKKYGMDLTDPVDTPMVDRLKLDEDLLGIPVDQTRFRGMVGSLMYLTSSRPDLVFVVCMCARYQAKPTKKHLEAIKRIFRYLKGTINMGLWYPKDNAMSLTAYADADHAGSGHQRSKEARPSQQQRRNTLQCLDAVLNSLDEDLAKRTSAFCSISSLCSVITKFAIALSGGGGGDANNVQHSRSKHIDIRHHFIREQVENGVVELYFVETNYQLADILTKALPRERFEFLLPRLGMKSLTPETLKRLQEGEDE</sequence>